<evidence type="ECO:0000256" key="9">
    <source>
        <dbReference type="ARBA" id="ARBA00040679"/>
    </source>
</evidence>
<dbReference type="InterPro" id="IPR050644">
    <property type="entry name" value="PG_Glycine_Bridge_Synth"/>
</dbReference>
<evidence type="ECO:0000313" key="13">
    <source>
        <dbReference type="EMBL" id="ANU27598.1"/>
    </source>
</evidence>
<dbReference type="GO" id="GO:0009252">
    <property type="term" value="P:peptidoglycan biosynthetic process"/>
    <property type="evidence" value="ECO:0007669"/>
    <property type="project" value="UniProtKB-KW"/>
</dbReference>
<keyword evidence="14" id="KW-1185">Reference proteome</keyword>
<evidence type="ECO:0000313" key="14">
    <source>
        <dbReference type="Proteomes" id="UP000053354"/>
    </source>
</evidence>
<name>A0A1B1S333_9BACL</name>
<comment type="catalytic activity">
    <reaction evidence="11">
        <text>beta-D-GlcNAc-(1-&gt;4)-Mur2Ac(oyl-L-Ala-D-isoglutaminyl-L-Lys-D-Ala-D-Ala)-di-trans,octa-cis-undecaprenyl diphosphate + glycyl-tRNA(Gly) = beta-D-GlcNAc-(1-&gt;4)-Mur2Ac(oyl-L-Ala-D-isoglutaminyl-L-Lys-(N(6)-Gly)-D-Ala-D-Ala)-di-trans,octa-cis-undecaprenyl diphosphate + tRNA(Gly) + H(+)</text>
        <dbReference type="Rhea" id="RHEA:30435"/>
        <dbReference type="Rhea" id="RHEA-COMP:9664"/>
        <dbReference type="Rhea" id="RHEA-COMP:9683"/>
        <dbReference type="ChEBI" id="CHEBI:15378"/>
        <dbReference type="ChEBI" id="CHEBI:62233"/>
        <dbReference type="ChEBI" id="CHEBI:62234"/>
        <dbReference type="ChEBI" id="CHEBI:78442"/>
        <dbReference type="ChEBI" id="CHEBI:78522"/>
        <dbReference type="EC" id="2.3.2.16"/>
    </reaction>
</comment>
<dbReference type="PANTHER" id="PTHR36174:SF1">
    <property type="entry name" value="LIPID II:GLYCINE GLYCYLTRANSFERASE"/>
    <property type="match status" value="1"/>
</dbReference>
<keyword evidence="6" id="KW-0012">Acyltransferase</keyword>
<protein>
    <recommendedName>
        <fullName evidence="9">Lipid II:glycine glycyltransferase</fullName>
        <ecNumber evidence="8">2.3.2.16</ecNumber>
    </recommendedName>
    <alternativeName>
        <fullName evidence="10">Factor essential for expression of methicillin resistance X</fullName>
    </alternativeName>
</protein>
<keyword evidence="3" id="KW-0808">Transferase</keyword>
<evidence type="ECO:0000256" key="2">
    <source>
        <dbReference type="ARBA" id="ARBA00009943"/>
    </source>
</evidence>
<dbReference type="Pfam" id="PF13480">
    <property type="entry name" value="Acetyltransf_6"/>
    <property type="match status" value="1"/>
</dbReference>
<evidence type="ECO:0000256" key="5">
    <source>
        <dbReference type="ARBA" id="ARBA00022984"/>
    </source>
</evidence>
<dbReference type="GO" id="GO:0005737">
    <property type="term" value="C:cytoplasm"/>
    <property type="evidence" value="ECO:0007669"/>
    <property type="project" value="UniProtKB-SubCell"/>
</dbReference>
<reference evidence="13" key="1">
    <citation type="submission" date="2016-10" db="EMBL/GenBank/DDBJ databases">
        <authorList>
            <person name="See-Too W.S."/>
        </authorList>
    </citation>
    <scope>NUCLEOTIDE SEQUENCE</scope>
    <source>
        <strain evidence="13">L10.15</strain>
    </source>
</reference>
<keyword evidence="7" id="KW-0961">Cell wall biogenesis/degradation</keyword>
<dbReference type="GO" id="GO:0008360">
    <property type="term" value="P:regulation of cell shape"/>
    <property type="evidence" value="ECO:0007669"/>
    <property type="project" value="UniProtKB-KW"/>
</dbReference>
<evidence type="ECO:0000256" key="7">
    <source>
        <dbReference type="ARBA" id="ARBA00023316"/>
    </source>
</evidence>
<comment type="similarity">
    <text evidence="2">Belongs to the FemABX family.</text>
</comment>
<dbReference type="Proteomes" id="UP000053354">
    <property type="component" value="Chromosome"/>
</dbReference>
<evidence type="ECO:0000256" key="10">
    <source>
        <dbReference type="ARBA" id="ARBA00042933"/>
    </source>
</evidence>
<proteinExistence type="inferred from homology"/>
<evidence type="ECO:0000256" key="3">
    <source>
        <dbReference type="ARBA" id="ARBA00022679"/>
    </source>
</evidence>
<keyword evidence="4" id="KW-0133">Cell shape</keyword>
<dbReference type="EC" id="2.3.2.16" evidence="8"/>
<organism evidence="13 14">
    <name type="scientific">Planococcus versutus</name>
    <dbReference type="NCBI Taxonomy" id="1302659"/>
    <lineage>
        <taxon>Bacteria</taxon>
        <taxon>Bacillati</taxon>
        <taxon>Bacillota</taxon>
        <taxon>Bacilli</taxon>
        <taxon>Bacillales</taxon>
        <taxon>Caryophanaceae</taxon>
        <taxon>Planococcus</taxon>
    </lineage>
</organism>
<evidence type="ECO:0000256" key="1">
    <source>
        <dbReference type="ARBA" id="ARBA00004496"/>
    </source>
</evidence>
<gene>
    <name evidence="13" type="ORF">I858_011440</name>
</gene>
<evidence type="ECO:0000259" key="12">
    <source>
        <dbReference type="Pfam" id="PF13480"/>
    </source>
</evidence>
<evidence type="ECO:0000256" key="11">
    <source>
        <dbReference type="ARBA" id="ARBA00048654"/>
    </source>
</evidence>
<dbReference type="AlphaFoldDB" id="A0A1B1S333"/>
<evidence type="ECO:0000256" key="4">
    <source>
        <dbReference type="ARBA" id="ARBA00022960"/>
    </source>
</evidence>
<keyword evidence="5" id="KW-0573">Peptidoglycan synthesis</keyword>
<dbReference type="STRING" id="1302659.I858_011440"/>
<dbReference type="GO" id="GO:0071555">
    <property type="term" value="P:cell wall organization"/>
    <property type="evidence" value="ECO:0007669"/>
    <property type="project" value="UniProtKB-KW"/>
</dbReference>
<dbReference type="EMBL" id="CP016540">
    <property type="protein sequence ID" value="ANU27598.1"/>
    <property type="molecule type" value="Genomic_DNA"/>
</dbReference>
<dbReference type="SUPFAM" id="SSF55729">
    <property type="entry name" value="Acyl-CoA N-acyltransferases (Nat)"/>
    <property type="match status" value="1"/>
</dbReference>
<dbReference type="PROSITE" id="PS51191">
    <property type="entry name" value="FEMABX"/>
    <property type="match status" value="1"/>
</dbReference>
<dbReference type="Gene3D" id="3.40.630.30">
    <property type="match status" value="1"/>
</dbReference>
<dbReference type="GO" id="GO:0016755">
    <property type="term" value="F:aminoacyltransferase activity"/>
    <property type="evidence" value="ECO:0007669"/>
    <property type="project" value="InterPro"/>
</dbReference>
<accession>A0A1B1S333</accession>
<dbReference type="PANTHER" id="PTHR36174">
    <property type="entry name" value="LIPID II:GLYCINE GLYCYLTRANSFERASE"/>
    <property type="match status" value="1"/>
</dbReference>
<feature type="domain" description="BioF2-like acetyltransferase" evidence="12">
    <location>
        <begin position="143"/>
        <end position="269"/>
    </location>
</feature>
<dbReference type="InterPro" id="IPR016181">
    <property type="entry name" value="Acyl_CoA_acyltransferase"/>
</dbReference>
<dbReference type="KEGG" id="pll:I858_011440"/>
<evidence type="ECO:0000256" key="6">
    <source>
        <dbReference type="ARBA" id="ARBA00023315"/>
    </source>
</evidence>
<comment type="subcellular location">
    <subcellularLocation>
        <location evidence="1">Cytoplasm</location>
    </subcellularLocation>
</comment>
<dbReference type="InterPro" id="IPR038740">
    <property type="entry name" value="BioF2-like_GNAT_dom"/>
</dbReference>
<dbReference type="RefSeq" id="WP_049694680.1">
    <property type="nucleotide sequence ID" value="NZ_CP016540.2"/>
</dbReference>
<dbReference type="OrthoDB" id="9785911at2"/>
<dbReference type="InterPro" id="IPR003447">
    <property type="entry name" value="FEMABX"/>
</dbReference>
<evidence type="ECO:0000256" key="8">
    <source>
        <dbReference type="ARBA" id="ARBA00039074"/>
    </source>
</evidence>
<sequence length="334" mass="39403">MKDIYFEKEYAQLYETIEQGQCEEYIFTHALGTIHSLFIKREIPIKLDGHVFYDLVTPYGYGGPHVVEGKKEEIPKLVKAFWDDFGEYCRENSVVSELVRFHPILKNHLDFAACYDLVFKRSTIQTRLESIDDPILTEYSPSCRRDIRHGLKNGVEYHILLHPTELTEFKKLYYSTMKRNAAETVYYFDDAYFQNCIERFTEQLVVVEVTYHGNIIGMSLNFFNDDYIHVHLTGTCQEYHHLAPAYILQYALALWGKQQGKKLIHHGGGRTSRADDTLYLFKKKFGRHDELEYYTGQKIWDRSTYERLEQAAHLTNDRDRFPAYRSRQSHVSTK</sequence>